<reference evidence="1" key="1">
    <citation type="submission" date="2022-03" db="EMBL/GenBank/DDBJ databases">
        <title>The complete genome sequence of a Methyloterrigena soli.</title>
        <authorList>
            <person name="Zi Z."/>
        </authorList>
    </citation>
    <scope>NUCLEOTIDE SEQUENCE</scope>
    <source>
        <strain evidence="1">M48</strain>
    </source>
</reference>
<dbReference type="EMBL" id="JALAZD010000001">
    <property type="protein sequence ID" value="MCI0125853.1"/>
    <property type="molecule type" value="Genomic_DNA"/>
</dbReference>
<evidence type="ECO:0000313" key="1">
    <source>
        <dbReference type="EMBL" id="MCI0125853.1"/>
    </source>
</evidence>
<protein>
    <submittedName>
        <fullName evidence="1">DUF3916 domain-containing protein</fullName>
    </submittedName>
</protein>
<dbReference type="AlphaFoldDB" id="A0AA41QKI5"/>
<proteinExistence type="predicted"/>
<name>A0AA41QKI5_9HYPH</name>
<evidence type="ECO:0000313" key="2">
    <source>
        <dbReference type="Proteomes" id="UP001156140"/>
    </source>
</evidence>
<keyword evidence="2" id="KW-1185">Reference proteome</keyword>
<dbReference type="InterPro" id="IPR025075">
    <property type="entry name" value="DUF3916"/>
</dbReference>
<sequence length="196" mass="22605">MGRRIDLHPRRKLRNPSRHLRSLANWASDPCSWLPENNTLENWAYRFWHYKLPVYEKLVSPHHTTPEIKTTVAQSLLDAAGNIRTSTLLRRKFRVACLINPDDLFESEVTIFFDDGYFRTFLPPSEYGATRKAPFTISTEPATMDLVRAWGLTVPNELVDFGGYLISAYEDGEANTSRAMHHWVFAEAGFQQSKPF</sequence>
<accession>A0AA41QKI5</accession>
<comment type="caution">
    <text evidence="1">The sequence shown here is derived from an EMBL/GenBank/DDBJ whole genome shotgun (WGS) entry which is preliminary data.</text>
</comment>
<gene>
    <name evidence="1" type="ORF">ML536_03325</name>
</gene>
<dbReference type="RefSeq" id="WP_281734960.1">
    <property type="nucleotide sequence ID" value="NZ_JAKETQ010000001.1"/>
</dbReference>
<dbReference type="Pfam" id="PF13079">
    <property type="entry name" value="DUF3916"/>
    <property type="match status" value="1"/>
</dbReference>
<dbReference type="Proteomes" id="UP001156140">
    <property type="component" value="Unassembled WGS sequence"/>
</dbReference>
<organism evidence="1 2">
    <name type="scientific">Paradevosia shaoguanensis</name>
    <dbReference type="NCBI Taxonomy" id="1335043"/>
    <lineage>
        <taxon>Bacteria</taxon>
        <taxon>Pseudomonadati</taxon>
        <taxon>Pseudomonadota</taxon>
        <taxon>Alphaproteobacteria</taxon>
        <taxon>Hyphomicrobiales</taxon>
        <taxon>Devosiaceae</taxon>
        <taxon>Paradevosia</taxon>
    </lineage>
</organism>